<reference evidence="2 3" key="1">
    <citation type="journal article" date="2018" name="Sci. Rep.">
        <title>Genomic signatures of local adaptation to the degree of environmental predictability in rotifers.</title>
        <authorList>
            <person name="Franch-Gras L."/>
            <person name="Hahn C."/>
            <person name="Garcia-Roger E.M."/>
            <person name="Carmona M.J."/>
            <person name="Serra M."/>
            <person name="Gomez A."/>
        </authorList>
    </citation>
    <scope>NUCLEOTIDE SEQUENCE [LARGE SCALE GENOMIC DNA]</scope>
    <source>
        <strain evidence="2">HYR1</strain>
    </source>
</reference>
<proteinExistence type="predicted"/>
<keyword evidence="3" id="KW-1185">Reference proteome</keyword>
<keyword evidence="1" id="KW-1133">Transmembrane helix</keyword>
<name>A0A3M7T3S8_BRAPC</name>
<keyword evidence="1" id="KW-0472">Membrane</keyword>
<organism evidence="2 3">
    <name type="scientific">Brachionus plicatilis</name>
    <name type="common">Marine rotifer</name>
    <name type="synonym">Brachionus muelleri</name>
    <dbReference type="NCBI Taxonomy" id="10195"/>
    <lineage>
        <taxon>Eukaryota</taxon>
        <taxon>Metazoa</taxon>
        <taxon>Spiralia</taxon>
        <taxon>Gnathifera</taxon>
        <taxon>Rotifera</taxon>
        <taxon>Eurotatoria</taxon>
        <taxon>Monogononta</taxon>
        <taxon>Pseudotrocha</taxon>
        <taxon>Ploima</taxon>
        <taxon>Brachionidae</taxon>
        <taxon>Brachionus</taxon>
    </lineage>
</organism>
<accession>A0A3M7T3S8</accession>
<dbReference type="AlphaFoldDB" id="A0A3M7T3S8"/>
<comment type="caution">
    <text evidence="2">The sequence shown here is derived from an EMBL/GenBank/DDBJ whole genome shotgun (WGS) entry which is preliminary data.</text>
</comment>
<sequence>MFYQEIDFLEANIKLILNLSFFMTTNLKKLIVCILIFLFHIIHRTLSAQIYCVLFKQKKKFMIILCSSGFDCVVTQSSLL</sequence>
<gene>
    <name evidence="2" type="ORF">BpHYR1_004421</name>
</gene>
<dbReference type="Proteomes" id="UP000276133">
    <property type="component" value="Unassembled WGS sequence"/>
</dbReference>
<evidence type="ECO:0000256" key="1">
    <source>
        <dbReference type="SAM" id="Phobius"/>
    </source>
</evidence>
<evidence type="ECO:0000313" key="3">
    <source>
        <dbReference type="Proteomes" id="UP000276133"/>
    </source>
</evidence>
<keyword evidence="1" id="KW-0812">Transmembrane</keyword>
<protein>
    <submittedName>
        <fullName evidence="2">Uncharacterized protein</fullName>
    </submittedName>
</protein>
<dbReference type="EMBL" id="REGN01000326">
    <property type="protein sequence ID" value="RNA42696.1"/>
    <property type="molecule type" value="Genomic_DNA"/>
</dbReference>
<feature type="transmembrane region" description="Helical" evidence="1">
    <location>
        <begin position="29"/>
        <end position="54"/>
    </location>
</feature>
<evidence type="ECO:0000313" key="2">
    <source>
        <dbReference type="EMBL" id="RNA42696.1"/>
    </source>
</evidence>